<sequence>MKHDMLRKSQIKESLLVFAHVPPPDHGQSRMIALMLDALGRGMFPLPVHHVDARYSMELRGVGALSLKKLSLILRYIIQAIRIKRKFGTRTFYYVPGPVKWSAVIRDWITLGVLRRFFPTTVLHWHAIGQGAWAAGSEEVALPGPKWMDSVGRSLSKLVLKNPDLSICVATTTQDDASAVFSRKVEVVSNGIKDPCPGVAEGIASGRVARFREIGERSSVIRLLFLSHGTEEKGLFDALECIESWLKTDEKQRSISLSLAGGISPECELRFTKAILRIRERFSDRFALEELGFIEQQEKADAFGTNDIFLAPSRWESFGIGVVEAMAWSMPIVASFSKGVTGVLPSRYPYGAPVADPEGLAKALGRCVEDLSTERGDHWPRTLRARFEKNFGIDLFNKRISEVLVNSCDQDIDQNRVKATC</sequence>
<dbReference type="CDD" id="cd03801">
    <property type="entry name" value="GT4_PimA-like"/>
    <property type="match status" value="1"/>
</dbReference>
<keyword evidence="1" id="KW-0808">Transferase</keyword>
<protein>
    <submittedName>
        <fullName evidence="1">Glycosyltransferase family 4 protein</fullName>
        <ecNumber evidence="1">2.4.-.-</ecNumber>
    </submittedName>
</protein>
<name>A0ABW2LAS3_9BACT</name>
<evidence type="ECO:0000313" key="2">
    <source>
        <dbReference type="Proteomes" id="UP001596472"/>
    </source>
</evidence>
<dbReference type="EMBL" id="JBHTBS010000006">
    <property type="protein sequence ID" value="MFC7338057.1"/>
    <property type="molecule type" value="Genomic_DNA"/>
</dbReference>
<dbReference type="RefSeq" id="WP_379712959.1">
    <property type="nucleotide sequence ID" value="NZ_JBHTBS010000006.1"/>
</dbReference>
<dbReference type="SUPFAM" id="SSF53756">
    <property type="entry name" value="UDP-Glycosyltransferase/glycogen phosphorylase"/>
    <property type="match status" value="1"/>
</dbReference>
<gene>
    <name evidence="1" type="ORF">ACFQY0_12765</name>
</gene>
<dbReference type="PANTHER" id="PTHR12526">
    <property type="entry name" value="GLYCOSYLTRANSFERASE"/>
    <property type="match status" value="1"/>
</dbReference>
<dbReference type="Gene3D" id="3.40.50.2000">
    <property type="entry name" value="Glycogen Phosphorylase B"/>
    <property type="match status" value="2"/>
</dbReference>
<accession>A0ABW2LAS3</accession>
<keyword evidence="1" id="KW-0328">Glycosyltransferase</keyword>
<dbReference type="Proteomes" id="UP001596472">
    <property type="component" value="Unassembled WGS sequence"/>
</dbReference>
<organism evidence="1 2">
    <name type="scientific">Haloferula chungangensis</name>
    <dbReference type="NCBI Taxonomy" id="1048331"/>
    <lineage>
        <taxon>Bacteria</taxon>
        <taxon>Pseudomonadati</taxon>
        <taxon>Verrucomicrobiota</taxon>
        <taxon>Verrucomicrobiia</taxon>
        <taxon>Verrucomicrobiales</taxon>
        <taxon>Verrucomicrobiaceae</taxon>
        <taxon>Haloferula</taxon>
    </lineage>
</organism>
<dbReference type="GO" id="GO:0016757">
    <property type="term" value="F:glycosyltransferase activity"/>
    <property type="evidence" value="ECO:0007669"/>
    <property type="project" value="UniProtKB-KW"/>
</dbReference>
<keyword evidence="2" id="KW-1185">Reference proteome</keyword>
<evidence type="ECO:0000313" key="1">
    <source>
        <dbReference type="EMBL" id="MFC7338057.1"/>
    </source>
</evidence>
<reference evidence="2" key="1">
    <citation type="journal article" date="2019" name="Int. J. Syst. Evol. Microbiol.">
        <title>The Global Catalogue of Microorganisms (GCM) 10K type strain sequencing project: providing services to taxonomists for standard genome sequencing and annotation.</title>
        <authorList>
            <consortium name="The Broad Institute Genomics Platform"/>
            <consortium name="The Broad Institute Genome Sequencing Center for Infectious Disease"/>
            <person name="Wu L."/>
            <person name="Ma J."/>
        </authorList>
    </citation>
    <scope>NUCLEOTIDE SEQUENCE [LARGE SCALE GENOMIC DNA]</scope>
    <source>
        <strain evidence="2">CGMCC 4.1467</strain>
    </source>
</reference>
<dbReference type="Pfam" id="PF13692">
    <property type="entry name" value="Glyco_trans_1_4"/>
    <property type="match status" value="1"/>
</dbReference>
<proteinExistence type="predicted"/>
<comment type="caution">
    <text evidence="1">The sequence shown here is derived from an EMBL/GenBank/DDBJ whole genome shotgun (WGS) entry which is preliminary data.</text>
</comment>
<dbReference type="EC" id="2.4.-.-" evidence="1"/>